<reference evidence="3" key="1">
    <citation type="journal article" date="2022" name="Int. J. Syst. Evol. Microbiol.">
        <title>Cellulosimicrobium protaetiae sp. nov., isolated from the gut of the larva of Protaetia brevitarsis seulensis.</title>
        <authorList>
            <person name="Le Han H."/>
            <person name="Nguyen T.T.H."/>
            <person name="Li Z."/>
            <person name="Shin N.R."/>
            <person name="Kim S.G."/>
        </authorList>
    </citation>
    <scope>NUCLEOTIDE SEQUENCE [LARGE SCALE GENOMIC DNA]</scope>
    <source>
        <strain evidence="3">BI34</strain>
    </source>
</reference>
<dbReference type="InterPro" id="IPR029058">
    <property type="entry name" value="AB_hydrolase_fold"/>
</dbReference>
<dbReference type="Proteomes" id="UP000451354">
    <property type="component" value="Chromosome"/>
</dbReference>
<keyword evidence="3" id="KW-1185">Reference proteome</keyword>
<organism evidence="2 3">
    <name type="scientific">Cellulosimicrobium protaetiae</name>
    <dbReference type="NCBI Taxonomy" id="2587808"/>
    <lineage>
        <taxon>Bacteria</taxon>
        <taxon>Bacillati</taxon>
        <taxon>Actinomycetota</taxon>
        <taxon>Actinomycetes</taxon>
        <taxon>Micrococcales</taxon>
        <taxon>Promicromonosporaceae</taxon>
        <taxon>Cellulosimicrobium</taxon>
    </lineage>
</organism>
<keyword evidence="2" id="KW-0378">Hydrolase</keyword>
<dbReference type="Gene3D" id="3.40.50.1820">
    <property type="entry name" value="alpha/beta hydrolase"/>
    <property type="match status" value="1"/>
</dbReference>
<feature type="domain" description="AB hydrolase-1" evidence="1">
    <location>
        <begin position="29"/>
        <end position="260"/>
    </location>
</feature>
<proteinExistence type="predicted"/>
<name>A0A6M5UDZ6_9MICO</name>
<dbReference type="RefSeq" id="WP_154797489.1">
    <property type="nucleotide sequence ID" value="NZ_CP052757.1"/>
</dbReference>
<dbReference type="AlphaFoldDB" id="A0A6M5UDZ6"/>
<evidence type="ECO:0000313" key="2">
    <source>
        <dbReference type="EMBL" id="QJW35308.1"/>
    </source>
</evidence>
<dbReference type="OrthoDB" id="63519at2"/>
<evidence type="ECO:0000313" key="3">
    <source>
        <dbReference type="Proteomes" id="UP000451354"/>
    </source>
</evidence>
<protein>
    <submittedName>
        <fullName evidence="2">Alpha/beta hydrolase</fullName>
    </submittedName>
</protein>
<sequence>MTDHVTTGHVTTSRGDTVAYDLRGEGPGLVFVAGAGPYRAIDPVTTETAERVSEHGVTTVVFDRLGRGDSPADGVLDLERELTAVAAAISVADGGTGRGAVLCGHSSGCAISLAAAHAGLPVTGLVLWEAPLGDDLATTTEWIDEFERRLDAGDVVGATEQFMMDMPPEWLEDMRRSPDFEQLARGSRSQRADGRSLVWATAALEDGSLASVDVPVLATYGTTTFPVMPVSAKKVVAAVPHGELREVEGADHSWEPAAMADELVRFVHATPGT</sequence>
<dbReference type="KEGG" id="cprt:FIC82_002925"/>
<evidence type="ECO:0000259" key="1">
    <source>
        <dbReference type="Pfam" id="PF12697"/>
    </source>
</evidence>
<gene>
    <name evidence="2" type="ORF">FIC82_002925</name>
</gene>
<accession>A0A6M5UDZ6</accession>
<dbReference type="SUPFAM" id="SSF53474">
    <property type="entry name" value="alpha/beta-Hydrolases"/>
    <property type="match status" value="1"/>
</dbReference>
<dbReference type="EMBL" id="CP052757">
    <property type="protein sequence ID" value="QJW35308.1"/>
    <property type="molecule type" value="Genomic_DNA"/>
</dbReference>
<dbReference type="Pfam" id="PF12697">
    <property type="entry name" value="Abhydrolase_6"/>
    <property type="match status" value="1"/>
</dbReference>
<dbReference type="InterPro" id="IPR000073">
    <property type="entry name" value="AB_hydrolase_1"/>
</dbReference>
<dbReference type="GO" id="GO:0016787">
    <property type="term" value="F:hydrolase activity"/>
    <property type="evidence" value="ECO:0007669"/>
    <property type="project" value="UniProtKB-KW"/>
</dbReference>